<sequence length="78" mass="8450">MDLVALLIWVFESNRYYLISTTEDLMTRHPFDESPMAVIAGLACFGPGAIWSRSGGGSIKCKSVGASRIRTINPAQSS</sequence>
<reference evidence="3" key="1">
    <citation type="submission" date="2017-02" db="UniProtKB">
        <authorList>
            <consortium name="WormBaseParasite"/>
        </authorList>
    </citation>
    <scope>IDENTIFICATION</scope>
</reference>
<name>A0A0N4W3F2_HAEPC</name>
<protein>
    <submittedName>
        <fullName evidence="3">7TM_GPCR_Srx domain-containing protein</fullName>
    </submittedName>
</protein>
<organism evidence="3">
    <name type="scientific">Haemonchus placei</name>
    <name type="common">Barber's pole worm</name>
    <dbReference type="NCBI Taxonomy" id="6290"/>
    <lineage>
        <taxon>Eukaryota</taxon>
        <taxon>Metazoa</taxon>
        <taxon>Ecdysozoa</taxon>
        <taxon>Nematoda</taxon>
        <taxon>Chromadorea</taxon>
        <taxon>Rhabditida</taxon>
        <taxon>Rhabditina</taxon>
        <taxon>Rhabditomorpha</taxon>
        <taxon>Strongyloidea</taxon>
        <taxon>Trichostrongylidae</taxon>
        <taxon>Haemonchus</taxon>
    </lineage>
</organism>
<evidence type="ECO:0000313" key="2">
    <source>
        <dbReference type="Proteomes" id="UP000268014"/>
    </source>
</evidence>
<gene>
    <name evidence="1" type="ORF">HPLM_LOCUS4332</name>
</gene>
<dbReference type="Proteomes" id="UP000268014">
    <property type="component" value="Unassembled WGS sequence"/>
</dbReference>
<evidence type="ECO:0000313" key="3">
    <source>
        <dbReference type="WBParaSite" id="HPLM_0000434001-mRNA-1"/>
    </source>
</evidence>
<keyword evidence="2" id="KW-1185">Reference proteome</keyword>
<evidence type="ECO:0000313" key="1">
    <source>
        <dbReference type="EMBL" id="VDO22992.1"/>
    </source>
</evidence>
<proteinExistence type="predicted"/>
<dbReference type="EMBL" id="UZAF01016200">
    <property type="protein sequence ID" value="VDO22992.1"/>
    <property type="molecule type" value="Genomic_DNA"/>
</dbReference>
<dbReference type="AlphaFoldDB" id="A0A0N4W3F2"/>
<dbReference type="WBParaSite" id="HPLM_0000434001-mRNA-1">
    <property type="protein sequence ID" value="HPLM_0000434001-mRNA-1"/>
    <property type="gene ID" value="HPLM_0000434001"/>
</dbReference>
<accession>A0A0N4W3F2</accession>
<reference evidence="1 2" key="2">
    <citation type="submission" date="2018-11" db="EMBL/GenBank/DDBJ databases">
        <authorList>
            <consortium name="Pathogen Informatics"/>
        </authorList>
    </citation>
    <scope>NUCLEOTIDE SEQUENCE [LARGE SCALE GENOMIC DNA]</scope>
    <source>
        <strain evidence="1 2">MHpl1</strain>
    </source>
</reference>